<dbReference type="Gene3D" id="1.10.287.1490">
    <property type="match status" value="1"/>
</dbReference>
<feature type="region of interest" description="Disordered" evidence="2">
    <location>
        <begin position="396"/>
        <end position="479"/>
    </location>
</feature>
<evidence type="ECO:0000256" key="1">
    <source>
        <dbReference type="SAM" id="Coils"/>
    </source>
</evidence>
<proteinExistence type="predicted"/>
<evidence type="ECO:0000313" key="3">
    <source>
        <dbReference type="EMBL" id="KAK4035269.1"/>
    </source>
</evidence>
<accession>A0AAN6PBZ3</accession>
<dbReference type="Proteomes" id="UP001303115">
    <property type="component" value="Unassembled WGS sequence"/>
</dbReference>
<dbReference type="EMBL" id="MU854450">
    <property type="protein sequence ID" value="KAK4035269.1"/>
    <property type="molecule type" value="Genomic_DNA"/>
</dbReference>
<organism evidence="3 4">
    <name type="scientific">Parachaetomium inaequale</name>
    <dbReference type="NCBI Taxonomy" id="2588326"/>
    <lineage>
        <taxon>Eukaryota</taxon>
        <taxon>Fungi</taxon>
        <taxon>Dikarya</taxon>
        <taxon>Ascomycota</taxon>
        <taxon>Pezizomycotina</taxon>
        <taxon>Sordariomycetes</taxon>
        <taxon>Sordariomycetidae</taxon>
        <taxon>Sordariales</taxon>
        <taxon>Chaetomiaceae</taxon>
        <taxon>Parachaetomium</taxon>
    </lineage>
</organism>
<feature type="coiled-coil region" evidence="1">
    <location>
        <begin position="345"/>
        <end position="372"/>
    </location>
</feature>
<gene>
    <name evidence="3" type="ORF">C8A01DRAFT_18051</name>
</gene>
<sequence length="479" mass="52492">MKTVFCECKKCDAPIGRFANLWTQIGKSYFSPVVEPEDDLAVQCQGAVRVGERGTLVDECHLQDIACSSCGALLGLRCIQTPVNHVLDENQILLRLASVELLDSDGRDIEFSIKRVLTVNEPSKSNKAKFPDPSQGGFTSTFPGAAELQQLQIDLHSQREDIKRIDSNGFRIVSALDKRADRIQGDVTKLRGTVPGLQRDVGALQQELGSIKAEVGKAKASAQDLTALAGLEDGLASVTSTVREVGEQLAALNDQFQKEIGELRSELGQQQQEMEDLRSEVGGSVSVADHAQDLVNLRAEMAQLRRQMDETRAHESTRAHTAFPPRELEVLTSNIAKIGNRASQVETLQMELEILKGRVERAEASRQVADDRRVIRTIDPGLSGYSDMYPAMRKRAASPSLEPISKRPASSLGYPDPPDRRYATPPAWSTLPTATNREDLPESEGTAHTPNTAKRGRNLPRGRPPSMSSGISTRLRKRG</sequence>
<evidence type="ECO:0000256" key="2">
    <source>
        <dbReference type="SAM" id="MobiDB-lite"/>
    </source>
</evidence>
<comment type="caution">
    <text evidence="3">The sequence shown here is derived from an EMBL/GenBank/DDBJ whole genome shotgun (WGS) entry which is preliminary data.</text>
</comment>
<keyword evidence="4" id="KW-1185">Reference proteome</keyword>
<keyword evidence="1" id="KW-0175">Coiled coil</keyword>
<feature type="coiled-coil region" evidence="1">
    <location>
        <begin position="253"/>
        <end position="314"/>
    </location>
</feature>
<reference evidence="4" key="1">
    <citation type="journal article" date="2023" name="Mol. Phylogenet. Evol.">
        <title>Genome-scale phylogeny and comparative genomics of the fungal order Sordariales.</title>
        <authorList>
            <person name="Hensen N."/>
            <person name="Bonometti L."/>
            <person name="Westerberg I."/>
            <person name="Brannstrom I.O."/>
            <person name="Guillou S."/>
            <person name="Cros-Aarteil S."/>
            <person name="Calhoun S."/>
            <person name="Haridas S."/>
            <person name="Kuo A."/>
            <person name="Mondo S."/>
            <person name="Pangilinan J."/>
            <person name="Riley R."/>
            <person name="LaButti K."/>
            <person name="Andreopoulos B."/>
            <person name="Lipzen A."/>
            <person name="Chen C."/>
            <person name="Yan M."/>
            <person name="Daum C."/>
            <person name="Ng V."/>
            <person name="Clum A."/>
            <person name="Steindorff A."/>
            <person name="Ohm R.A."/>
            <person name="Martin F."/>
            <person name="Silar P."/>
            <person name="Natvig D.O."/>
            <person name="Lalanne C."/>
            <person name="Gautier V."/>
            <person name="Ament-Velasquez S.L."/>
            <person name="Kruys A."/>
            <person name="Hutchinson M.I."/>
            <person name="Powell A.J."/>
            <person name="Barry K."/>
            <person name="Miller A.N."/>
            <person name="Grigoriev I.V."/>
            <person name="Debuchy R."/>
            <person name="Gladieux P."/>
            <person name="Hiltunen Thoren M."/>
            <person name="Johannesson H."/>
        </authorList>
    </citation>
    <scope>NUCLEOTIDE SEQUENCE [LARGE SCALE GENOMIC DNA]</scope>
    <source>
        <strain evidence="4">CBS 284.82</strain>
    </source>
</reference>
<dbReference type="AlphaFoldDB" id="A0AAN6PBZ3"/>
<evidence type="ECO:0008006" key="5">
    <source>
        <dbReference type="Google" id="ProtNLM"/>
    </source>
</evidence>
<protein>
    <recommendedName>
        <fullName evidence="5">Yippee/Mis18/Cereblon domain-containing protein</fullName>
    </recommendedName>
</protein>
<evidence type="ECO:0000313" key="4">
    <source>
        <dbReference type="Proteomes" id="UP001303115"/>
    </source>
</evidence>
<name>A0AAN6PBZ3_9PEZI</name>